<dbReference type="STRING" id="1388766.A0A017RZE5"/>
<evidence type="ECO:0000313" key="3">
    <source>
        <dbReference type="Proteomes" id="UP000019804"/>
    </source>
</evidence>
<dbReference type="GeneID" id="63701905"/>
<dbReference type="OrthoDB" id="412788at2759"/>
<dbReference type="PANTHER" id="PTHR34598:SF4">
    <property type="entry name" value="7ALPHA-CEPHEM-METHOXYLASE P8 CHAIN RELATED PROTEIN"/>
    <property type="match status" value="1"/>
</dbReference>
<keyword evidence="3" id="KW-1185">Reference proteome</keyword>
<comment type="similarity">
    <text evidence="1">Belongs to the asaB hydroxylase/desaturase family.</text>
</comment>
<sequence>MKSYVTCKEICNLNRLLTTVENLRDQEAKFSTDNSGFAVYQSPAKEKQFTDFIIFDYTIRWREKTSPHAPVQQVHADQTPYAAELRVCRRLPLNKADDLSKGRALFKISRLTLAIIDWRTTAPSDLVKIDLLYPKGAKAGEERAQAPDSEHLTDGYEVRGETYPIAPNEKHRLYYQTDTTPEEAMFIKCFDSRIESMTGTMGIAHGAGHTAFCDPQTSKDAPARQNIEVRCLVFYES</sequence>
<evidence type="ECO:0008006" key="4">
    <source>
        <dbReference type="Google" id="ProtNLM"/>
    </source>
</evidence>
<protein>
    <recommendedName>
        <fullName evidence="4">Methyltransferase</fullName>
    </recommendedName>
</protein>
<dbReference type="RefSeq" id="XP_040633833.1">
    <property type="nucleotide sequence ID" value="XM_040786781.1"/>
</dbReference>
<dbReference type="EMBL" id="KK088469">
    <property type="protein sequence ID" value="EYE90143.1"/>
    <property type="molecule type" value="Genomic_DNA"/>
</dbReference>
<reference evidence="3" key="1">
    <citation type="journal article" date="2014" name="Nat. Commun.">
        <title>Genomic adaptations of the halophilic Dead Sea filamentous fungus Eurotium rubrum.</title>
        <authorList>
            <person name="Kis-Papo T."/>
            <person name="Weig A.R."/>
            <person name="Riley R."/>
            <person name="Persoh D."/>
            <person name="Salamov A."/>
            <person name="Sun H."/>
            <person name="Lipzen A."/>
            <person name="Wasser S.P."/>
            <person name="Rambold G."/>
            <person name="Grigoriev I.V."/>
            <person name="Nevo E."/>
        </authorList>
    </citation>
    <scope>NUCLEOTIDE SEQUENCE [LARGE SCALE GENOMIC DNA]</scope>
    <source>
        <strain evidence="3">CBS 135680</strain>
    </source>
</reference>
<name>A0A017RZE5_ASPRC</name>
<dbReference type="NCBIfam" id="NF041278">
    <property type="entry name" value="CmcJ_NvfI_EfuI"/>
    <property type="match status" value="1"/>
</dbReference>
<dbReference type="GO" id="GO:0016491">
    <property type="term" value="F:oxidoreductase activity"/>
    <property type="evidence" value="ECO:0007669"/>
    <property type="project" value="InterPro"/>
</dbReference>
<dbReference type="InterPro" id="IPR044053">
    <property type="entry name" value="AsaB-like"/>
</dbReference>
<dbReference type="AlphaFoldDB" id="A0A017RZE5"/>
<proteinExistence type="inferred from homology"/>
<dbReference type="HOGENOM" id="CLU_042688_2_0_1"/>
<dbReference type="PANTHER" id="PTHR34598">
    <property type="entry name" value="BLL6449 PROTEIN"/>
    <property type="match status" value="1"/>
</dbReference>
<gene>
    <name evidence="2" type="ORF">EURHEDRAFT_519357</name>
</gene>
<organism evidence="2 3">
    <name type="scientific">Aspergillus ruber (strain CBS 135680)</name>
    <dbReference type="NCBI Taxonomy" id="1388766"/>
    <lineage>
        <taxon>Eukaryota</taxon>
        <taxon>Fungi</taxon>
        <taxon>Dikarya</taxon>
        <taxon>Ascomycota</taxon>
        <taxon>Pezizomycotina</taxon>
        <taxon>Eurotiomycetes</taxon>
        <taxon>Eurotiomycetidae</taxon>
        <taxon>Eurotiales</taxon>
        <taxon>Aspergillaceae</taxon>
        <taxon>Aspergillus</taxon>
        <taxon>Aspergillus subgen. Aspergillus</taxon>
    </lineage>
</organism>
<dbReference type="Proteomes" id="UP000019804">
    <property type="component" value="Unassembled WGS sequence"/>
</dbReference>
<evidence type="ECO:0000313" key="2">
    <source>
        <dbReference type="EMBL" id="EYE90143.1"/>
    </source>
</evidence>
<accession>A0A017RZE5</accession>
<evidence type="ECO:0000256" key="1">
    <source>
        <dbReference type="ARBA" id="ARBA00023604"/>
    </source>
</evidence>